<accession>A0A9J7AWL7</accession>
<protein>
    <submittedName>
        <fullName evidence="2">LPS export ABC transporter periplasmic protein LptC</fullName>
    </submittedName>
</protein>
<proteinExistence type="predicted"/>
<keyword evidence="1" id="KW-0812">Transmembrane</keyword>
<organism evidence="2 3">
    <name type="scientific">Nisaea acidiphila</name>
    <dbReference type="NCBI Taxonomy" id="1862145"/>
    <lineage>
        <taxon>Bacteria</taxon>
        <taxon>Pseudomonadati</taxon>
        <taxon>Pseudomonadota</taxon>
        <taxon>Alphaproteobacteria</taxon>
        <taxon>Rhodospirillales</taxon>
        <taxon>Thalassobaculaceae</taxon>
        <taxon>Nisaea</taxon>
    </lineage>
</organism>
<gene>
    <name evidence="2" type="primary">lptC</name>
    <name evidence="2" type="ORF">NUH88_08660</name>
</gene>
<dbReference type="AlphaFoldDB" id="A0A9J7AWL7"/>
<evidence type="ECO:0000256" key="1">
    <source>
        <dbReference type="SAM" id="Phobius"/>
    </source>
</evidence>
<dbReference type="EMBL" id="CP102480">
    <property type="protein sequence ID" value="UUX51759.1"/>
    <property type="molecule type" value="Genomic_DNA"/>
</dbReference>
<dbReference type="KEGG" id="naci:NUH88_08660"/>
<dbReference type="InterPro" id="IPR026265">
    <property type="entry name" value="LptC"/>
</dbReference>
<dbReference type="GO" id="GO:0005886">
    <property type="term" value="C:plasma membrane"/>
    <property type="evidence" value="ECO:0007669"/>
    <property type="project" value="InterPro"/>
</dbReference>
<dbReference type="NCBIfam" id="TIGR04409">
    <property type="entry name" value="LptC_YrbK"/>
    <property type="match status" value="1"/>
</dbReference>
<keyword evidence="1" id="KW-1133">Transmembrane helix</keyword>
<dbReference type="InterPro" id="IPR010664">
    <property type="entry name" value="LipoPS_assembly_LptC-rel"/>
</dbReference>
<evidence type="ECO:0000313" key="2">
    <source>
        <dbReference type="EMBL" id="UUX51759.1"/>
    </source>
</evidence>
<sequence>MSEQTAGNIGGDLGARRFMPGAPRRARAAHFRASRLVVLMKLILPALALAIVALIVSWPQLIPDHTKFRLGDQARSVLASATDGLSMDQPRYVGVDEEQRPYEITAERASQDNPDSDRLDLVAPQADLAVNQEEWLALSATAGIYDKKKKTIDLSGGVTVFHDRGYTVSSDSARVLLDEGMATSDDPVSAHGQSGTATGEGFRIYNRGERIVFTGKSKVVLYPSQLGGLETRSAN</sequence>
<keyword evidence="3" id="KW-1185">Reference proteome</keyword>
<feature type="transmembrane region" description="Helical" evidence="1">
    <location>
        <begin position="36"/>
        <end position="58"/>
    </location>
</feature>
<dbReference type="GO" id="GO:0015221">
    <property type="term" value="F:lipopolysaccharide transmembrane transporter activity"/>
    <property type="evidence" value="ECO:0007669"/>
    <property type="project" value="InterPro"/>
</dbReference>
<keyword evidence="1" id="KW-0472">Membrane</keyword>
<dbReference type="Proteomes" id="UP001060336">
    <property type="component" value="Chromosome"/>
</dbReference>
<evidence type="ECO:0000313" key="3">
    <source>
        <dbReference type="Proteomes" id="UP001060336"/>
    </source>
</evidence>
<reference evidence="2" key="1">
    <citation type="submission" date="2022-08" db="EMBL/GenBank/DDBJ databases">
        <title>Nisaea acidiphila sp. nov., isolated from a marine algal debris and emended description of the genus Nisaea Urios et al. 2008.</title>
        <authorList>
            <person name="Kwon K."/>
        </authorList>
    </citation>
    <scope>NUCLEOTIDE SEQUENCE</scope>
    <source>
        <strain evidence="2">MEBiC11861</strain>
    </source>
</reference>
<dbReference type="Pfam" id="PF06835">
    <property type="entry name" value="LptC"/>
    <property type="match status" value="1"/>
</dbReference>
<name>A0A9J7AWL7_9PROT</name>
<dbReference type="Gene3D" id="2.60.450.10">
    <property type="entry name" value="Lipopolysaccharide (LPS) transport protein A like domain"/>
    <property type="match status" value="1"/>
</dbReference>
<dbReference type="RefSeq" id="WP_257771432.1">
    <property type="nucleotide sequence ID" value="NZ_CP102480.1"/>
</dbReference>